<dbReference type="PROSITE" id="PS50893">
    <property type="entry name" value="ABC_TRANSPORTER_2"/>
    <property type="match status" value="1"/>
</dbReference>
<dbReference type="Proteomes" id="UP000317043">
    <property type="component" value="Unassembled WGS sequence"/>
</dbReference>
<reference evidence="4 5" key="1">
    <citation type="submission" date="2019-06" db="EMBL/GenBank/DDBJ databases">
        <title>Sequencing the genomes of 1000 actinobacteria strains.</title>
        <authorList>
            <person name="Klenk H.-P."/>
        </authorList>
    </citation>
    <scope>NUCLEOTIDE SEQUENCE [LARGE SCALE GENOMIC DNA]</scope>
    <source>
        <strain evidence="4 5">DSM 45928</strain>
    </source>
</reference>
<dbReference type="GO" id="GO:0016887">
    <property type="term" value="F:ATP hydrolysis activity"/>
    <property type="evidence" value="ECO:0007669"/>
    <property type="project" value="InterPro"/>
</dbReference>
<dbReference type="GO" id="GO:0022857">
    <property type="term" value="F:transmembrane transporter activity"/>
    <property type="evidence" value="ECO:0007669"/>
    <property type="project" value="TreeGrafter"/>
</dbReference>
<feature type="domain" description="ABC transporter" evidence="3">
    <location>
        <begin position="5"/>
        <end position="228"/>
    </location>
</feature>
<dbReference type="Gene3D" id="3.40.50.300">
    <property type="entry name" value="P-loop containing nucleotide triphosphate hydrolases"/>
    <property type="match status" value="1"/>
</dbReference>
<evidence type="ECO:0000313" key="5">
    <source>
        <dbReference type="Proteomes" id="UP000317043"/>
    </source>
</evidence>
<protein>
    <submittedName>
        <fullName evidence="4">Putative ABC transport system ATP-binding protein</fullName>
    </submittedName>
</protein>
<dbReference type="InterPro" id="IPR003593">
    <property type="entry name" value="AAA+_ATPase"/>
</dbReference>
<dbReference type="AlphaFoldDB" id="A0A543AVE9"/>
<dbReference type="OrthoDB" id="9802264at2"/>
<dbReference type="EMBL" id="VFOW01000001">
    <property type="protein sequence ID" value="TQL76556.1"/>
    <property type="molecule type" value="Genomic_DNA"/>
</dbReference>
<evidence type="ECO:0000313" key="4">
    <source>
        <dbReference type="EMBL" id="TQL76556.1"/>
    </source>
</evidence>
<keyword evidence="5" id="KW-1185">Reference proteome</keyword>
<dbReference type="GO" id="GO:0005886">
    <property type="term" value="C:plasma membrane"/>
    <property type="evidence" value="ECO:0007669"/>
    <property type="project" value="TreeGrafter"/>
</dbReference>
<dbReference type="GO" id="GO:0005524">
    <property type="term" value="F:ATP binding"/>
    <property type="evidence" value="ECO:0007669"/>
    <property type="project" value="UniProtKB-KW"/>
</dbReference>
<dbReference type="SMART" id="SM00382">
    <property type="entry name" value="AAA"/>
    <property type="match status" value="1"/>
</dbReference>
<dbReference type="InterPro" id="IPR015854">
    <property type="entry name" value="ABC_transpr_LolD-like"/>
</dbReference>
<organism evidence="4 5">
    <name type="scientific">Stackebrandtia endophytica</name>
    <dbReference type="NCBI Taxonomy" id="1496996"/>
    <lineage>
        <taxon>Bacteria</taxon>
        <taxon>Bacillati</taxon>
        <taxon>Actinomycetota</taxon>
        <taxon>Actinomycetes</taxon>
        <taxon>Glycomycetales</taxon>
        <taxon>Glycomycetaceae</taxon>
        <taxon>Stackebrandtia</taxon>
    </lineage>
</organism>
<comment type="caution">
    <text evidence="4">The sequence shown here is derived from an EMBL/GenBank/DDBJ whole genome shotgun (WGS) entry which is preliminary data.</text>
</comment>
<keyword evidence="2 4" id="KW-0067">ATP-binding</keyword>
<dbReference type="PANTHER" id="PTHR24220">
    <property type="entry name" value="IMPORT ATP-BINDING PROTEIN"/>
    <property type="match status" value="1"/>
</dbReference>
<dbReference type="InterPro" id="IPR003439">
    <property type="entry name" value="ABC_transporter-like_ATP-bd"/>
</dbReference>
<dbReference type="Pfam" id="PF00005">
    <property type="entry name" value="ABC_tran"/>
    <property type="match status" value="1"/>
</dbReference>
<evidence type="ECO:0000256" key="2">
    <source>
        <dbReference type="ARBA" id="ARBA00022840"/>
    </source>
</evidence>
<dbReference type="InParanoid" id="A0A543AVE9"/>
<gene>
    <name evidence="4" type="ORF">FB566_2088</name>
</gene>
<accession>A0A543AVE9</accession>
<keyword evidence="1" id="KW-0547">Nucleotide-binding</keyword>
<dbReference type="SUPFAM" id="SSF52540">
    <property type="entry name" value="P-loop containing nucleoside triphosphate hydrolases"/>
    <property type="match status" value="1"/>
</dbReference>
<evidence type="ECO:0000256" key="1">
    <source>
        <dbReference type="ARBA" id="ARBA00022741"/>
    </source>
</evidence>
<evidence type="ECO:0000259" key="3">
    <source>
        <dbReference type="PROSITE" id="PS50893"/>
    </source>
</evidence>
<dbReference type="InterPro" id="IPR027417">
    <property type="entry name" value="P-loop_NTPase"/>
</dbReference>
<dbReference type="RefSeq" id="WP_142038141.1">
    <property type="nucleotide sequence ID" value="NZ_JBHTGS010000001.1"/>
</dbReference>
<sequence>MTVTIEVVDVHKTHGGIGTPPALRGVDIEFLPGELTVLAGPSGSGKTTLLSIMGGHDHVDSGSVSFGDSLSGVTAPELNWRRMGYLPQALVLLDELTIAQNVQLPVQLSREPLPEHLADEKNTRVWLERLELSHLADRFPAQTSGGEQQRTALARALRLEPAVLLADEPTGQLDAGRVGIVLDVLIEYARTGATVVITSHDPTVIAVADTVITMADGEVVSQRRQRRR</sequence>
<name>A0A543AVE9_9ACTN</name>
<proteinExistence type="predicted"/>